<accession>A0ACC1IZK6</accession>
<evidence type="ECO:0000313" key="2">
    <source>
        <dbReference type="Proteomes" id="UP001150603"/>
    </source>
</evidence>
<organism evidence="1 2">
    <name type="scientific">Linderina macrospora</name>
    <dbReference type="NCBI Taxonomy" id="4868"/>
    <lineage>
        <taxon>Eukaryota</taxon>
        <taxon>Fungi</taxon>
        <taxon>Fungi incertae sedis</taxon>
        <taxon>Zoopagomycota</taxon>
        <taxon>Kickxellomycotina</taxon>
        <taxon>Kickxellomycetes</taxon>
        <taxon>Kickxellales</taxon>
        <taxon>Kickxellaceae</taxon>
        <taxon>Linderina</taxon>
    </lineage>
</organism>
<evidence type="ECO:0000313" key="1">
    <source>
        <dbReference type="EMBL" id="KAJ1931871.1"/>
    </source>
</evidence>
<gene>
    <name evidence="1" type="ORF">FBU59_006565</name>
</gene>
<feature type="non-terminal residue" evidence="1">
    <location>
        <position position="1"/>
    </location>
</feature>
<reference evidence="1" key="1">
    <citation type="submission" date="2022-07" db="EMBL/GenBank/DDBJ databases">
        <title>Phylogenomic reconstructions and comparative analyses of Kickxellomycotina fungi.</title>
        <authorList>
            <person name="Reynolds N.K."/>
            <person name="Stajich J.E."/>
            <person name="Barry K."/>
            <person name="Grigoriev I.V."/>
            <person name="Crous P."/>
            <person name="Smith M.E."/>
        </authorList>
    </citation>
    <scope>NUCLEOTIDE SEQUENCE</scope>
    <source>
        <strain evidence="1">NRRL 5244</strain>
    </source>
</reference>
<sequence length="85" mass="9920">NSIGAWDNSTRTFFRQFAEAQMDAYEAGSGWAFWNFKTEEADDWNYIKLAQNGLVPVPPTDRKYSRYSLDGNHWAIKINSPWCHE</sequence>
<protein>
    <submittedName>
        <fullName evidence="1">Uncharacterized protein</fullName>
    </submittedName>
</protein>
<dbReference type="EMBL" id="JANBPW010005794">
    <property type="protein sequence ID" value="KAJ1931871.1"/>
    <property type="molecule type" value="Genomic_DNA"/>
</dbReference>
<keyword evidence="2" id="KW-1185">Reference proteome</keyword>
<comment type="caution">
    <text evidence="1">The sequence shown here is derived from an EMBL/GenBank/DDBJ whole genome shotgun (WGS) entry which is preliminary data.</text>
</comment>
<dbReference type="Proteomes" id="UP001150603">
    <property type="component" value="Unassembled WGS sequence"/>
</dbReference>
<proteinExistence type="predicted"/>
<name>A0ACC1IZK6_9FUNG</name>